<dbReference type="AlphaFoldDB" id="A0A6J4UGE7"/>
<name>A0A6J4UGE7_9BACT</name>
<reference evidence="1" key="1">
    <citation type="submission" date="2020-02" db="EMBL/GenBank/DDBJ databases">
        <authorList>
            <person name="Meier V. D."/>
        </authorList>
    </citation>
    <scope>NUCLEOTIDE SEQUENCE</scope>
    <source>
        <strain evidence="1">AVDCRST_MAG70</strain>
    </source>
</reference>
<accession>A0A6J4UGE7</accession>
<evidence type="ECO:0000313" key="1">
    <source>
        <dbReference type="EMBL" id="CAA9548939.1"/>
    </source>
</evidence>
<organism evidence="1">
    <name type="scientific">uncultured Thermomicrobiales bacterium</name>
    <dbReference type="NCBI Taxonomy" id="1645740"/>
    <lineage>
        <taxon>Bacteria</taxon>
        <taxon>Pseudomonadati</taxon>
        <taxon>Thermomicrobiota</taxon>
        <taxon>Thermomicrobia</taxon>
        <taxon>Thermomicrobiales</taxon>
        <taxon>environmental samples</taxon>
    </lineage>
</organism>
<sequence>MRPGGPPTRLPDPAAANILPVRLGKEGCPISVCQQIPALRMICQAAARMRSDTNTITAG</sequence>
<proteinExistence type="predicted"/>
<dbReference type="EMBL" id="CADCWH010000118">
    <property type="protein sequence ID" value="CAA9548939.1"/>
    <property type="molecule type" value="Genomic_DNA"/>
</dbReference>
<gene>
    <name evidence="1" type="ORF">AVDCRST_MAG70-758</name>
</gene>
<protein>
    <submittedName>
        <fullName evidence="1">Uncharacterized protein</fullName>
    </submittedName>
</protein>